<dbReference type="EMBL" id="JAASRM010000001">
    <property type="protein sequence ID" value="NIK87583.1"/>
    <property type="molecule type" value="Genomic_DNA"/>
</dbReference>
<proteinExistence type="predicted"/>
<reference evidence="1 2" key="1">
    <citation type="submission" date="2020-03" db="EMBL/GenBank/DDBJ databases">
        <title>Genomic Encyclopedia of Type Strains, Phase IV (KMG-IV): sequencing the most valuable type-strain genomes for metagenomic binning, comparative biology and taxonomic classification.</title>
        <authorList>
            <person name="Goeker M."/>
        </authorList>
    </citation>
    <scope>NUCLEOTIDE SEQUENCE [LARGE SCALE GENOMIC DNA]</scope>
    <source>
        <strain evidence="1 2">DSM 19867</strain>
    </source>
</reference>
<gene>
    <name evidence="1" type="ORF">FHS83_000901</name>
</gene>
<evidence type="ECO:0000313" key="1">
    <source>
        <dbReference type="EMBL" id="NIK87583.1"/>
    </source>
</evidence>
<dbReference type="Proteomes" id="UP000570514">
    <property type="component" value="Unassembled WGS sequence"/>
</dbReference>
<name>A0A846MW57_9PROT</name>
<accession>A0A846MW57</accession>
<keyword evidence="2" id="KW-1185">Reference proteome</keyword>
<protein>
    <submittedName>
        <fullName evidence="1">Uncharacterized protein</fullName>
    </submittedName>
</protein>
<evidence type="ECO:0000313" key="2">
    <source>
        <dbReference type="Proteomes" id="UP000570514"/>
    </source>
</evidence>
<organism evidence="1 2">
    <name type="scientific">Rhizomicrobium palustre</name>
    <dbReference type="NCBI Taxonomy" id="189966"/>
    <lineage>
        <taxon>Bacteria</taxon>
        <taxon>Pseudomonadati</taxon>
        <taxon>Pseudomonadota</taxon>
        <taxon>Alphaproteobacteria</taxon>
        <taxon>Micropepsales</taxon>
        <taxon>Micropepsaceae</taxon>
        <taxon>Rhizomicrobium</taxon>
    </lineage>
</organism>
<dbReference type="AlphaFoldDB" id="A0A846MW57"/>
<sequence length="60" mass="6316">MTMKHTGQCGGEAATFLGIPQDTFPLKSGQPKAFHYIAGSGKGLDWAAALSLPQYYAMPG</sequence>
<comment type="caution">
    <text evidence="1">The sequence shown here is derived from an EMBL/GenBank/DDBJ whole genome shotgun (WGS) entry which is preliminary data.</text>
</comment>